<dbReference type="Proteomes" id="UP001234297">
    <property type="component" value="Chromosome 3"/>
</dbReference>
<comment type="caution">
    <text evidence="1">The sequence shown here is derived from an EMBL/GenBank/DDBJ whole genome shotgun (WGS) entry which is preliminary data.</text>
</comment>
<evidence type="ECO:0000313" key="1">
    <source>
        <dbReference type="EMBL" id="KAJ8635860.1"/>
    </source>
</evidence>
<keyword evidence="2" id="KW-1185">Reference proteome</keyword>
<reference evidence="1 2" key="1">
    <citation type="journal article" date="2022" name="Hortic Res">
        <title>A haplotype resolved chromosomal level avocado genome allows analysis of novel avocado genes.</title>
        <authorList>
            <person name="Nath O."/>
            <person name="Fletcher S.J."/>
            <person name="Hayward A."/>
            <person name="Shaw L.M."/>
            <person name="Masouleh A.K."/>
            <person name="Furtado A."/>
            <person name="Henry R.J."/>
            <person name="Mitter N."/>
        </authorList>
    </citation>
    <scope>NUCLEOTIDE SEQUENCE [LARGE SCALE GENOMIC DNA]</scope>
    <source>
        <strain evidence="2">cv. Hass</strain>
    </source>
</reference>
<proteinExistence type="predicted"/>
<evidence type="ECO:0000313" key="2">
    <source>
        <dbReference type="Proteomes" id="UP001234297"/>
    </source>
</evidence>
<gene>
    <name evidence="1" type="ORF">MRB53_010127</name>
</gene>
<accession>A0ACC2LR58</accession>
<protein>
    <submittedName>
        <fullName evidence="1">Uncharacterized protein</fullName>
    </submittedName>
</protein>
<sequence length="104" mass="11845">MDTLLFLAANKIRSRLNLITPSAQLDLTRNHYHPSPERLSQHTKTHRRRNPLFSCPSLFLLFDPDGIDGRDDSTNLSSSSTLLSHLMEEESLALQVVQCCLFFC</sequence>
<organism evidence="1 2">
    <name type="scientific">Persea americana</name>
    <name type="common">Avocado</name>
    <dbReference type="NCBI Taxonomy" id="3435"/>
    <lineage>
        <taxon>Eukaryota</taxon>
        <taxon>Viridiplantae</taxon>
        <taxon>Streptophyta</taxon>
        <taxon>Embryophyta</taxon>
        <taxon>Tracheophyta</taxon>
        <taxon>Spermatophyta</taxon>
        <taxon>Magnoliopsida</taxon>
        <taxon>Magnoliidae</taxon>
        <taxon>Laurales</taxon>
        <taxon>Lauraceae</taxon>
        <taxon>Persea</taxon>
    </lineage>
</organism>
<name>A0ACC2LR58_PERAE</name>
<dbReference type="EMBL" id="CM056811">
    <property type="protein sequence ID" value="KAJ8635860.1"/>
    <property type="molecule type" value="Genomic_DNA"/>
</dbReference>